<evidence type="ECO:0000313" key="2">
    <source>
        <dbReference type="EMBL" id="GAA4626636.1"/>
    </source>
</evidence>
<dbReference type="Gene3D" id="3.40.50.300">
    <property type="entry name" value="P-loop containing nucleotide triphosphate hydrolases"/>
    <property type="match status" value="1"/>
</dbReference>
<comment type="caution">
    <text evidence="2">The sequence shown here is derived from an EMBL/GenBank/DDBJ whole genome shotgun (WGS) entry which is preliminary data.</text>
</comment>
<gene>
    <name evidence="2" type="ORF">GCM10023196_035670</name>
</gene>
<evidence type="ECO:0000313" key="3">
    <source>
        <dbReference type="Proteomes" id="UP001501442"/>
    </source>
</evidence>
<dbReference type="Proteomes" id="UP001501442">
    <property type="component" value="Unassembled WGS sequence"/>
</dbReference>
<dbReference type="InterPro" id="IPR005021">
    <property type="entry name" value="Terminase_largesu-like"/>
</dbReference>
<feature type="region of interest" description="Disordered" evidence="1">
    <location>
        <begin position="437"/>
        <end position="469"/>
    </location>
</feature>
<protein>
    <recommendedName>
        <fullName evidence="4">Terminase</fullName>
    </recommendedName>
</protein>
<dbReference type="PANTHER" id="PTHR41287:SF1">
    <property type="entry name" value="PROTEIN YMFN"/>
    <property type="match status" value="1"/>
</dbReference>
<dbReference type="InterPro" id="IPR027417">
    <property type="entry name" value="P-loop_NTPase"/>
</dbReference>
<dbReference type="Pfam" id="PF03237">
    <property type="entry name" value="Terminase_6N"/>
    <property type="match status" value="1"/>
</dbReference>
<keyword evidence="3" id="KW-1185">Reference proteome</keyword>
<dbReference type="EMBL" id="BAABHK010000004">
    <property type="protein sequence ID" value="GAA4626636.1"/>
    <property type="molecule type" value="Genomic_DNA"/>
</dbReference>
<sequence>MPWQRHVADVALEVDPDTGLLVYREVNLTVPRQSGKTLLLLCAMVHRAQGFGRRQRILYTAQTRNDARRKWEDEHVQILEHSPLRPLFTVRKSNGSEAIRWRNGSMHGITSSTEKAGHGETLDMGVIDEAFAHEDARLEQGLRPTMITRPQPQLWVVSTAGTRRSAYLRKKVDAGRARCELGLTDSVAYFEWSAPGGEDGLDPADPATWRTCMPALGHTVSLEAIRAEFEGMALAEFRRAYLNQWPDDAPDEWLVIPQAAWNGQLDPTSEAADPVAFAIDANPERSAAAILMAGARPGGDGRHVETVDYRPGTGWVVHRMVELAERWSPCAVVLDPGGPAGSLLPDLERKLEPLGVKVTKPTTREAAHAAQGFYDAVMDSKSLTHLDDAPLAAALAGAQKREIGDMWLWARKGLSVDICPLVGGSLALWGFATRPEPEPAPVPATAPAAPPGPVPTGGGLYRPTSRLNI</sequence>
<evidence type="ECO:0000256" key="1">
    <source>
        <dbReference type="SAM" id="MobiDB-lite"/>
    </source>
</evidence>
<proteinExistence type="predicted"/>
<accession>A0ABP8U8V1</accession>
<evidence type="ECO:0008006" key="4">
    <source>
        <dbReference type="Google" id="ProtNLM"/>
    </source>
</evidence>
<organism evidence="2 3">
    <name type="scientific">Actinoallomurus vinaceus</name>
    <dbReference type="NCBI Taxonomy" id="1080074"/>
    <lineage>
        <taxon>Bacteria</taxon>
        <taxon>Bacillati</taxon>
        <taxon>Actinomycetota</taxon>
        <taxon>Actinomycetes</taxon>
        <taxon>Streptosporangiales</taxon>
        <taxon>Thermomonosporaceae</taxon>
        <taxon>Actinoallomurus</taxon>
    </lineage>
</organism>
<dbReference type="PANTHER" id="PTHR41287">
    <property type="match status" value="1"/>
</dbReference>
<name>A0ABP8U8V1_9ACTN</name>
<dbReference type="RefSeq" id="WP_345431952.1">
    <property type="nucleotide sequence ID" value="NZ_BAABHK010000004.1"/>
</dbReference>
<feature type="compositionally biased region" description="Pro residues" evidence="1">
    <location>
        <begin position="438"/>
        <end position="454"/>
    </location>
</feature>
<reference evidence="3" key="1">
    <citation type="journal article" date="2019" name="Int. J. Syst. Evol. Microbiol.">
        <title>The Global Catalogue of Microorganisms (GCM) 10K type strain sequencing project: providing services to taxonomists for standard genome sequencing and annotation.</title>
        <authorList>
            <consortium name="The Broad Institute Genomics Platform"/>
            <consortium name="The Broad Institute Genome Sequencing Center for Infectious Disease"/>
            <person name="Wu L."/>
            <person name="Ma J."/>
        </authorList>
    </citation>
    <scope>NUCLEOTIDE SEQUENCE [LARGE SCALE GENOMIC DNA]</scope>
    <source>
        <strain evidence="3">JCM 17939</strain>
    </source>
</reference>